<reference evidence="1" key="1">
    <citation type="submission" date="2020-08" db="EMBL/GenBank/DDBJ databases">
        <title>Multicomponent nature underlies the extraordinary mechanical properties of spider dragline silk.</title>
        <authorList>
            <person name="Kono N."/>
            <person name="Nakamura H."/>
            <person name="Mori M."/>
            <person name="Yoshida Y."/>
            <person name="Ohtoshi R."/>
            <person name="Malay A.D."/>
            <person name="Moran D.A.P."/>
            <person name="Tomita M."/>
            <person name="Numata K."/>
            <person name="Arakawa K."/>
        </authorList>
    </citation>
    <scope>NUCLEOTIDE SEQUENCE</scope>
</reference>
<evidence type="ECO:0000313" key="1">
    <source>
        <dbReference type="EMBL" id="GFX98991.1"/>
    </source>
</evidence>
<proteinExistence type="predicted"/>
<keyword evidence="2" id="KW-1185">Reference proteome</keyword>
<name>A0A8X6RX26_TRICX</name>
<gene>
    <name evidence="1" type="ORF">TNCV_4301661</name>
</gene>
<protein>
    <submittedName>
        <fullName evidence="1">Uncharacterized protein</fullName>
    </submittedName>
</protein>
<evidence type="ECO:0000313" key="2">
    <source>
        <dbReference type="Proteomes" id="UP000887159"/>
    </source>
</evidence>
<accession>A0A8X6RX26</accession>
<dbReference type="Proteomes" id="UP000887159">
    <property type="component" value="Unassembled WGS sequence"/>
</dbReference>
<organism evidence="1 2">
    <name type="scientific">Trichonephila clavipes</name>
    <name type="common">Golden silk orbweaver</name>
    <name type="synonym">Nephila clavipes</name>
    <dbReference type="NCBI Taxonomy" id="2585209"/>
    <lineage>
        <taxon>Eukaryota</taxon>
        <taxon>Metazoa</taxon>
        <taxon>Ecdysozoa</taxon>
        <taxon>Arthropoda</taxon>
        <taxon>Chelicerata</taxon>
        <taxon>Arachnida</taxon>
        <taxon>Araneae</taxon>
        <taxon>Araneomorphae</taxon>
        <taxon>Entelegynae</taxon>
        <taxon>Araneoidea</taxon>
        <taxon>Nephilidae</taxon>
        <taxon>Trichonephila</taxon>
    </lineage>
</organism>
<dbReference type="EMBL" id="BMAU01021204">
    <property type="protein sequence ID" value="GFX98991.1"/>
    <property type="molecule type" value="Genomic_DNA"/>
</dbReference>
<dbReference type="AlphaFoldDB" id="A0A8X6RX26"/>
<sequence>MIVTKAVSAKDDDSSRLVSFTPVLRNLPIAADRDFNQSYLVKSHFNVNTNRRIKAKIPRISVLLKQSNSDSEGLSAARQWGELNTDTPNLVPPEFIFQGHPGLNFCPDIDDIFQLFEYLIDDGTQQIICNETNRYASHSI</sequence>
<comment type="caution">
    <text evidence="1">The sequence shown here is derived from an EMBL/GenBank/DDBJ whole genome shotgun (WGS) entry which is preliminary data.</text>
</comment>